<dbReference type="Proteomes" id="UP001642483">
    <property type="component" value="Unassembled WGS sequence"/>
</dbReference>
<gene>
    <name evidence="3" type="ORF">CVLEPA_LOCUS31328</name>
</gene>
<dbReference type="InterPro" id="IPR028184">
    <property type="entry name" value="VGLL4"/>
</dbReference>
<feature type="region of interest" description="Disordered" evidence="2">
    <location>
        <begin position="19"/>
        <end position="113"/>
    </location>
</feature>
<feature type="compositionally biased region" description="Polar residues" evidence="2">
    <location>
        <begin position="1107"/>
        <end position="1118"/>
    </location>
</feature>
<comment type="function">
    <text evidence="1">May act as a specific coactivator for the mammalian TEFs.</text>
</comment>
<dbReference type="InterPro" id="IPR006627">
    <property type="entry name" value="TDU_repeat"/>
</dbReference>
<evidence type="ECO:0000313" key="4">
    <source>
        <dbReference type="Proteomes" id="UP001642483"/>
    </source>
</evidence>
<evidence type="ECO:0000256" key="2">
    <source>
        <dbReference type="SAM" id="MobiDB-lite"/>
    </source>
</evidence>
<feature type="region of interest" description="Disordered" evidence="2">
    <location>
        <begin position="1093"/>
        <end position="1174"/>
    </location>
</feature>
<feature type="compositionally biased region" description="Polar residues" evidence="2">
    <location>
        <begin position="452"/>
        <end position="463"/>
    </location>
</feature>
<feature type="compositionally biased region" description="Polar residues" evidence="2">
    <location>
        <begin position="1165"/>
        <end position="1174"/>
    </location>
</feature>
<feature type="compositionally biased region" description="Basic and acidic residues" evidence="2">
    <location>
        <begin position="535"/>
        <end position="545"/>
    </location>
</feature>
<dbReference type="EMBL" id="CAWYQH010000174">
    <property type="protein sequence ID" value="CAK8697831.1"/>
    <property type="molecule type" value="Genomic_DNA"/>
</dbReference>
<feature type="compositionally biased region" description="Polar residues" evidence="2">
    <location>
        <begin position="506"/>
        <end position="518"/>
    </location>
</feature>
<feature type="compositionally biased region" description="Basic residues" evidence="2">
    <location>
        <begin position="520"/>
        <end position="530"/>
    </location>
</feature>
<dbReference type="SMART" id="SM00711">
    <property type="entry name" value="TDU"/>
    <property type="match status" value="2"/>
</dbReference>
<feature type="compositionally biased region" description="Basic and acidic residues" evidence="2">
    <location>
        <begin position="815"/>
        <end position="824"/>
    </location>
</feature>
<accession>A0ABP0H3K8</accession>
<proteinExistence type="predicted"/>
<keyword evidence="4" id="KW-1185">Reference proteome</keyword>
<protein>
    <submittedName>
        <fullName evidence="3">Uncharacterized protein</fullName>
    </submittedName>
</protein>
<evidence type="ECO:0000313" key="3">
    <source>
        <dbReference type="EMBL" id="CAK8697831.1"/>
    </source>
</evidence>
<feature type="region of interest" description="Disordered" evidence="2">
    <location>
        <begin position="506"/>
        <end position="615"/>
    </location>
</feature>
<organism evidence="3 4">
    <name type="scientific">Clavelina lepadiformis</name>
    <name type="common">Light-bulb sea squirt</name>
    <name type="synonym">Ascidia lepadiformis</name>
    <dbReference type="NCBI Taxonomy" id="159417"/>
    <lineage>
        <taxon>Eukaryota</taxon>
        <taxon>Metazoa</taxon>
        <taxon>Chordata</taxon>
        <taxon>Tunicata</taxon>
        <taxon>Ascidiacea</taxon>
        <taxon>Aplousobranchia</taxon>
        <taxon>Clavelinidae</taxon>
        <taxon>Clavelina</taxon>
    </lineage>
</organism>
<feature type="region of interest" description="Disordered" evidence="2">
    <location>
        <begin position="770"/>
        <end position="789"/>
    </location>
</feature>
<feature type="region of interest" description="Disordered" evidence="2">
    <location>
        <begin position="399"/>
        <end position="421"/>
    </location>
</feature>
<feature type="region of interest" description="Disordered" evidence="2">
    <location>
        <begin position="1018"/>
        <end position="1056"/>
    </location>
</feature>
<feature type="compositionally biased region" description="Low complexity" evidence="2">
    <location>
        <begin position="62"/>
        <end position="72"/>
    </location>
</feature>
<sequence>MDSEYPCFGLDILKKAAHFVENQQQDDTTGENEASSPNRPVKTPQTSSSVTENGYPGQRKNPSYYRPSSRSSDGQDTGETQSFHFNKKIKQLSNTEKDNTSRESMLLSENNSADEASTMAHFTHHNNGLVVHPRTYSAEHRPSPYRRERSTESPTHSPARKTSPPHTTEGDLLRPVVLPPGTASQPLPHVATANPMIPFIHPLMYPTMDPSMCADALARQAASINSERQQTSNTPPATTVPNGAIPAQGLPGLMFPFTNPALLMGARGSNVSGIGVPDLPMVFPSPLAAYGPAAGMIPQQLSALASLSEQDKRFYETMPHLAQQVTTNLLANPYLKGFCPSGFESLGVKDTRSMPKTGLAAGVGIAGIPYNAEFMLKYQEAVNNEALKFDGSLSSRVAASPAPLDPRLSNSPDNSKKTPISAYTLPVPFASSLHNASSSSSQPPLSDRSTSTASVRSLRNGTPSLPHFDARPPTHLSHERDIMYHDSHDVLASSEASDARRRLITFSQRPTSIHTDSYSSHHKSPLHRRSPSPYNDRRELRRFSRELSPSRTTPSSEKVSKKQSNEAHGISRDHLKELKRRSPSVQSSHGVRSSKSPSVRRSNSPREHASQAHEPIPANYFAALAAKSGQGPSDKDSSSFIHQASPYIFHPTLGGLTASPFTLPYLRQTEVQSSSSSKALADATSWIFRPPLPPEAMAEYARLTGMSPSAVALMMPQQQSFRPPLVSQSTPTSQNLLLERDDKERIASPVAAPFPAAASMLSYFQSPAGVTSKLPRGSPISGKVPQKHSLSFQQLSVPHAYRNHHRTSPGPLDEGESRFIKRETSPSPVKRSSVPGGAYGAQQQKTDNLSTRRIDEEKRNRLKRRADDEKRDRFSPKDSMLKRKREVTSDANAPDIEEHFRRSLGENYKDPETTNTVTITANVDDHFRKALGNDVWSKMKPGYKCSSPEPTDAMPNGRENYYPSTATTNMLPHSFSNLYVPHLQRSTENRSFISYTDSSLKNSATKVVQARGIVFPEPKIEVPPTNGAEVDISSSGTGVSRASPRRSEGFVNPADFESEGKVRSVLDGSRLQPSPSATSPLAQEKPLALQRSTNHPSLVHPPPPPYTISSTDSKSCARSSPGPPPAYSPSSSNSVSLLPTSSSPGRTSSESKSVNDTSTSSSMSVQTKYVESAE</sequence>
<dbReference type="PANTHER" id="PTHR17604:SF7">
    <property type="entry name" value="TONDU-DOMAIN-CONTAINING GROWTH INHIBITOR, ISOFORM A"/>
    <property type="match status" value="1"/>
</dbReference>
<comment type="caution">
    <text evidence="3">The sequence shown here is derived from an EMBL/GenBank/DDBJ whole genome shotgun (WGS) entry which is preliminary data.</text>
</comment>
<evidence type="ECO:0000256" key="1">
    <source>
        <dbReference type="ARBA" id="ARBA00002229"/>
    </source>
</evidence>
<feature type="region of interest" description="Disordered" evidence="2">
    <location>
        <begin position="126"/>
        <end position="172"/>
    </location>
</feature>
<feature type="region of interest" description="Disordered" evidence="2">
    <location>
        <begin position="221"/>
        <end position="241"/>
    </location>
</feature>
<feature type="region of interest" description="Disordered" evidence="2">
    <location>
        <begin position="802"/>
        <end position="897"/>
    </location>
</feature>
<feature type="compositionally biased region" description="Low complexity" evidence="2">
    <location>
        <begin position="591"/>
        <end position="602"/>
    </location>
</feature>
<feature type="compositionally biased region" description="Low complexity" evidence="2">
    <location>
        <begin position="433"/>
        <end position="451"/>
    </location>
</feature>
<feature type="compositionally biased region" description="Polar residues" evidence="2">
    <location>
        <begin position="74"/>
        <end position="84"/>
    </location>
</feature>
<feature type="compositionally biased region" description="Polar residues" evidence="2">
    <location>
        <begin position="21"/>
        <end position="52"/>
    </location>
</feature>
<name>A0ABP0H3K8_CLALP</name>
<feature type="compositionally biased region" description="Basic and acidic residues" evidence="2">
    <location>
        <begin position="137"/>
        <end position="151"/>
    </location>
</feature>
<feature type="compositionally biased region" description="Low complexity" evidence="2">
    <location>
        <begin position="1128"/>
        <end position="1164"/>
    </location>
</feature>
<feature type="compositionally biased region" description="Basic and acidic residues" evidence="2">
    <location>
        <begin position="850"/>
        <end position="881"/>
    </location>
</feature>
<feature type="region of interest" description="Disordered" evidence="2">
    <location>
        <begin position="433"/>
        <end position="474"/>
    </location>
</feature>
<reference evidence="3 4" key="1">
    <citation type="submission" date="2024-02" db="EMBL/GenBank/DDBJ databases">
        <authorList>
            <person name="Daric V."/>
            <person name="Darras S."/>
        </authorList>
    </citation>
    <scope>NUCLEOTIDE SEQUENCE [LARGE SCALE GENOMIC DNA]</scope>
</reference>
<dbReference type="PANTHER" id="PTHR17604">
    <property type="entry name" value="TRANSCRIPTION COFACTOR VESTIGIAL-LIKE PROTEIN 4"/>
    <property type="match status" value="1"/>
</dbReference>
<feature type="compositionally biased region" description="Basic and acidic residues" evidence="2">
    <location>
        <begin position="558"/>
        <end position="576"/>
    </location>
</feature>
<feature type="compositionally biased region" description="Polar residues" evidence="2">
    <location>
        <begin position="222"/>
        <end position="241"/>
    </location>
</feature>